<name>A0A9W6X398_9STRA</name>
<dbReference type="Gene3D" id="1.10.340.70">
    <property type="match status" value="1"/>
</dbReference>
<reference evidence="3" key="1">
    <citation type="submission" date="2023-04" db="EMBL/GenBank/DDBJ databases">
        <title>Phytophthora lilii NBRC 32176.</title>
        <authorList>
            <person name="Ichikawa N."/>
            <person name="Sato H."/>
            <person name="Tonouchi N."/>
        </authorList>
    </citation>
    <scope>NUCLEOTIDE SEQUENCE</scope>
    <source>
        <strain evidence="3">NBRC 32176</strain>
    </source>
</reference>
<evidence type="ECO:0000313" key="4">
    <source>
        <dbReference type="Proteomes" id="UP001165083"/>
    </source>
</evidence>
<dbReference type="GO" id="GO:0015074">
    <property type="term" value="P:DNA integration"/>
    <property type="evidence" value="ECO:0007669"/>
    <property type="project" value="InterPro"/>
</dbReference>
<dbReference type="PANTHER" id="PTHR37984:SF5">
    <property type="entry name" value="PROTEIN NYNRIN-LIKE"/>
    <property type="match status" value="1"/>
</dbReference>
<sequence length="542" mass="58682">MGSALLTRRVRRCAGRSDFVHVFICSSVTRSELVIEFLPPRPSLSDATARAAARILGRIAEIAGGIGALGLAVGVDIVITVSRPSCGTSAAVSVSFTGSTTSIAVPSLVLFLETSLVLSPIAATGALGQMSRLGHPVRDMRTPDSRSKAISRYSLNMKVGPHGSKMARRQERLLMLRGLQVIQGNLQELQSAVDEQWQLRMETVRSWWNCEVESDETRPVSTLSNITSVHEARIGAIQPTKDGIRRMMVGFYHTGLIVVGIDDKFDAPRVFVPAADDLRVRILHEYHDAPVDGHLGREKTFAALSRDFYLPHMYKWVRKWVRSCEMCQRVKPAGSAQAPLRPLPIATESWRSVSMDFIFGLPPDDQGSTGVLSSSIVSARWFILPQSPPKLPLKRLHPCSSTLLGTRLLMSTAAHPETDGQTERVNRVLADVLRSYATSFSSWSEFLPLVEFALNNAVHASSGLTPFFVNYARHPRVPALLAIRRSDNAAGSALGGGGSAGPPLALALRSSGDSGLSTPELGTSQLGTSESTQNLSMGLTKI</sequence>
<dbReference type="OrthoDB" id="115643at2759"/>
<evidence type="ECO:0000256" key="1">
    <source>
        <dbReference type="SAM" id="MobiDB-lite"/>
    </source>
</evidence>
<proteinExistence type="predicted"/>
<dbReference type="SUPFAM" id="SSF53098">
    <property type="entry name" value="Ribonuclease H-like"/>
    <property type="match status" value="1"/>
</dbReference>
<feature type="compositionally biased region" description="Polar residues" evidence="1">
    <location>
        <begin position="511"/>
        <end position="542"/>
    </location>
</feature>
<dbReference type="InterPro" id="IPR001584">
    <property type="entry name" value="Integrase_cat-core"/>
</dbReference>
<dbReference type="Gene3D" id="3.30.420.10">
    <property type="entry name" value="Ribonuclease H-like superfamily/Ribonuclease H"/>
    <property type="match status" value="1"/>
</dbReference>
<dbReference type="Pfam" id="PF17921">
    <property type="entry name" value="Integrase_H2C2"/>
    <property type="match status" value="1"/>
</dbReference>
<dbReference type="AlphaFoldDB" id="A0A9W6X398"/>
<accession>A0A9W6X398</accession>
<dbReference type="GO" id="GO:0003676">
    <property type="term" value="F:nucleic acid binding"/>
    <property type="evidence" value="ECO:0007669"/>
    <property type="project" value="InterPro"/>
</dbReference>
<dbReference type="PROSITE" id="PS50994">
    <property type="entry name" value="INTEGRASE"/>
    <property type="match status" value="1"/>
</dbReference>
<organism evidence="3 4">
    <name type="scientific">Phytophthora lilii</name>
    <dbReference type="NCBI Taxonomy" id="2077276"/>
    <lineage>
        <taxon>Eukaryota</taxon>
        <taxon>Sar</taxon>
        <taxon>Stramenopiles</taxon>
        <taxon>Oomycota</taxon>
        <taxon>Peronosporomycetes</taxon>
        <taxon>Peronosporales</taxon>
        <taxon>Peronosporaceae</taxon>
        <taxon>Phytophthora</taxon>
    </lineage>
</organism>
<dbReference type="InterPro" id="IPR036397">
    <property type="entry name" value="RNaseH_sf"/>
</dbReference>
<feature type="domain" description="Integrase catalytic" evidence="2">
    <location>
        <begin position="404"/>
        <end position="474"/>
    </location>
</feature>
<dbReference type="PANTHER" id="PTHR37984">
    <property type="entry name" value="PROTEIN CBG26694"/>
    <property type="match status" value="1"/>
</dbReference>
<keyword evidence="4" id="KW-1185">Reference proteome</keyword>
<dbReference type="InterPro" id="IPR050951">
    <property type="entry name" value="Retrovirus_Pol_polyprotein"/>
</dbReference>
<dbReference type="InterPro" id="IPR041588">
    <property type="entry name" value="Integrase_H2C2"/>
</dbReference>
<dbReference type="Proteomes" id="UP001165083">
    <property type="component" value="Unassembled WGS sequence"/>
</dbReference>
<evidence type="ECO:0000313" key="3">
    <source>
        <dbReference type="EMBL" id="GMF28552.1"/>
    </source>
</evidence>
<dbReference type="InterPro" id="IPR012337">
    <property type="entry name" value="RNaseH-like_sf"/>
</dbReference>
<gene>
    <name evidence="3" type="ORF">Plil01_001203400</name>
</gene>
<protein>
    <submittedName>
        <fullName evidence="3">Unnamed protein product</fullName>
    </submittedName>
</protein>
<dbReference type="EMBL" id="BSXW01000720">
    <property type="protein sequence ID" value="GMF28552.1"/>
    <property type="molecule type" value="Genomic_DNA"/>
</dbReference>
<feature type="region of interest" description="Disordered" evidence="1">
    <location>
        <begin position="504"/>
        <end position="542"/>
    </location>
</feature>
<comment type="caution">
    <text evidence="3">The sequence shown here is derived from an EMBL/GenBank/DDBJ whole genome shotgun (WGS) entry which is preliminary data.</text>
</comment>
<evidence type="ECO:0000259" key="2">
    <source>
        <dbReference type="PROSITE" id="PS50994"/>
    </source>
</evidence>